<dbReference type="EMBL" id="AFBN01000094">
    <property type="protein sequence ID" value="EGF52593.1"/>
    <property type="molecule type" value="Genomic_DNA"/>
</dbReference>
<accession>F3PW16</accession>
<organism evidence="1 2">
    <name type="scientific">Bacteroides fluxus YIT 12057</name>
    <dbReference type="NCBI Taxonomy" id="763034"/>
    <lineage>
        <taxon>Bacteria</taxon>
        <taxon>Pseudomonadati</taxon>
        <taxon>Bacteroidota</taxon>
        <taxon>Bacteroidia</taxon>
        <taxon>Bacteroidales</taxon>
        <taxon>Bacteroidaceae</taxon>
        <taxon>Bacteroides</taxon>
    </lineage>
</organism>
<evidence type="ECO:0000313" key="2">
    <source>
        <dbReference type="Proteomes" id="UP000003416"/>
    </source>
</evidence>
<evidence type="ECO:0000313" key="1">
    <source>
        <dbReference type="EMBL" id="EGF52593.1"/>
    </source>
</evidence>
<sequence length="62" mass="7361">MCGIPHWLFTVKSILPKMIDLSYLYLLFSTWYLGKYCARRENIYFLKIKYLIVSCLIFSGSV</sequence>
<name>F3PW16_9BACE</name>
<dbReference type="Proteomes" id="UP000003416">
    <property type="component" value="Unassembled WGS sequence"/>
</dbReference>
<dbReference type="STRING" id="763034.HMPREF9446_02945"/>
<dbReference type="HOGENOM" id="CLU_2894518_0_0_10"/>
<gene>
    <name evidence="1" type="ORF">HMPREF9446_02945</name>
</gene>
<comment type="caution">
    <text evidence="1">The sequence shown here is derived from an EMBL/GenBank/DDBJ whole genome shotgun (WGS) entry which is preliminary data.</text>
</comment>
<reference evidence="1 2" key="1">
    <citation type="submission" date="2011-02" db="EMBL/GenBank/DDBJ databases">
        <authorList>
            <person name="Weinstock G."/>
            <person name="Sodergren E."/>
            <person name="Clifton S."/>
            <person name="Fulton L."/>
            <person name="Fulton B."/>
            <person name="Courtney L."/>
            <person name="Fronick C."/>
            <person name="Harrison M."/>
            <person name="Strong C."/>
            <person name="Farmer C."/>
            <person name="Delahaunty K."/>
            <person name="Markovic C."/>
            <person name="Hall O."/>
            <person name="Minx P."/>
            <person name="Tomlinson C."/>
            <person name="Mitreva M."/>
            <person name="Hou S."/>
            <person name="Chen J."/>
            <person name="Wollam A."/>
            <person name="Pepin K.H."/>
            <person name="Johnson M."/>
            <person name="Bhonagiri V."/>
            <person name="Zhang X."/>
            <person name="Suruliraj S."/>
            <person name="Warren W."/>
            <person name="Chinwalla A."/>
            <person name="Mardis E.R."/>
            <person name="Wilson R.K."/>
        </authorList>
    </citation>
    <scope>NUCLEOTIDE SEQUENCE [LARGE SCALE GENOMIC DNA]</scope>
    <source>
        <strain evidence="1 2">YIT 12057</strain>
    </source>
</reference>
<protein>
    <submittedName>
        <fullName evidence="1">Uncharacterized protein</fullName>
    </submittedName>
</protein>
<keyword evidence="2" id="KW-1185">Reference proteome</keyword>
<dbReference type="AlphaFoldDB" id="F3PW16"/>
<proteinExistence type="predicted"/>